<dbReference type="InterPro" id="IPR027417">
    <property type="entry name" value="P-loop_NTPase"/>
</dbReference>
<dbReference type="GO" id="GO:0006886">
    <property type="term" value="P:intracellular protein transport"/>
    <property type="evidence" value="ECO:0007669"/>
    <property type="project" value="InterPro"/>
</dbReference>
<dbReference type="InterPro" id="IPR014018">
    <property type="entry name" value="SecA_motor_DEAD"/>
</dbReference>
<dbReference type="InterPro" id="IPR001650">
    <property type="entry name" value="Helicase_C-like"/>
</dbReference>
<dbReference type="PANTHER" id="PTHR30612:SF0">
    <property type="entry name" value="CHLOROPLAST PROTEIN-TRANSPORTING ATPASE"/>
    <property type="match status" value="1"/>
</dbReference>
<organism evidence="7 8">
    <name type="scientific">Zophobas morio</name>
    <dbReference type="NCBI Taxonomy" id="2755281"/>
    <lineage>
        <taxon>Eukaryota</taxon>
        <taxon>Metazoa</taxon>
        <taxon>Ecdysozoa</taxon>
        <taxon>Arthropoda</taxon>
        <taxon>Hexapoda</taxon>
        <taxon>Insecta</taxon>
        <taxon>Pterygota</taxon>
        <taxon>Neoptera</taxon>
        <taxon>Endopterygota</taxon>
        <taxon>Coleoptera</taxon>
        <taxon>Polyphaga</taxon>
        <taxon>Cucujiformia</taxon>
        <taxon>Tenebrionidae</taxon>
        <taxon>Zophobas</taxon>
    </lineage>
</organism>
<dbReference type="GO" id="GO:0005524">
    <property type="term" value="F:ATP binding"/>
    <property type="evidence" value="ECO:0007669"/>
    <property type="project" value="InterPro"/>
</dbReference>
<evidence type="ECO:0000313" key="7">
    <source>
        <dbReference type="EMBL" id="KAJ3660162.1"/>
    </source>
</evidence>
<dbReference type="InterPro" id="IPR000185">
    <property type="entry name" value="SecA"/>
</dbReference>
<keyword evidence="2" id="KW-0653">Protein transport</keyword>
<dbReference type="InterPro" id="IPR014001">
    <property type="entry name" value="Helicase_ATP-bd"/>
</dbReference>
<feature type="domain" description="Helicase C-terminal" evidence="5">
    <location>
        <begin position="855"/>
        <end position="1005"/>
    </location>
</feature>
<dbReference type="GO" id="GO:0016020">
    <property type="term" value="C:membrane"/>
    <property type="evidence" value="ECO:0007669"/>
    <property type="project" value="InterPro"/>
</dbReference>
<evidence type="ECO:0000256" key="2">
    <source>
        <dbReference type="ARBA" id="ARBA00022927"/>
    </source>
</evidence>
<dbReference type="PROSITE" id="PS51196">
    <property type="entry name" value="SECA_MOTOR_DEAD"/>
    <property type="match status" value="1"/>
</dbReference>
<dbReference type="AlphaFoldDB" id="A0AA38IUM9"/>
<accession>A0AA38IUM9</accession>
<dbReference type="SMART" id="SM00957">
    <property type="entry name" value="SecA_DEAD"/>
    <property type="match status" value="1"/>
</dbReference>
<keyword evidence="2" id="KW-0813">Transport</keyword>
<dbReference type="PANTHER" id="PTHR30612">
    <property type="entry name" value="SECA INNER MEMBRANE COMPONENT OF SEC PROTEIN SECRETION SYSTEM"/>
    <property type="match status" value="1"/>
</dbReference>
<name>A0AA38IUM9_9CUCU</name>
<protein>
    <recommendedName>
        <fullName evidence="9">Protein translocase subunit SecA</fullName>
    </recommendedName>
</protein>
<reference evidence="7" key="1">
    <citation type="journal article" date="2023" name="G3 (Bethesda)">
        <title>Whole genome assemblies of Zophobas morio and Tenebrio molitor.</title>
        <authorList>
            <person name="Kaur S."/>
            <person name="Stinson S.A."/>
            <person name="diCenzo G.C."/>
        </authorList>
    </citation>
    <scope>NUCLEOTIDE SEQUENCE</scope>
    <source>
        <strain evidence="7">QUZm001</strain>
    </source>
</reference>
<dbReference type="SUPFAM" id="SSF81767">
    <property type="entry name" value="Pre-protein crosslinking domain of SecA"/>
    <property type="match status" value="1"/>
</dbReference>
<keyword evidence="3" id="KW-0811">Translocation</keyword>
<gene>
    <name evidence="7" type="ORF">Zmor_004630</name>
</gene>
<keyword evidence="1" id="KW-0963">Cytoplasm</keyword>
<evidence type="ECO:0008006" key="9">
    <source>
        <dbReference type="Google" id="ProtNLM"/>
    </source>
</evidence>
<dbReference type="PROSITE" id="PS51194">
    <property type="entry name" value="HELICASE_CTER"/>
    <property type="match status" value="1"/>
</dbReference>
<keyword evidence="8" id="KW-1185">Reference proteome</keyword>
<evidence type="ECO:0000259" key="4">
    <source>
        <dbReference type="PROSITE" id="PS51192"/>
    </source>
</evidence>
<dbReference type="InterPro" id="IPR011115">
    <property type="entry name" value="SecA_DEAD"/>
</dbReference>
<sequence length="1228" mass="140486">MNTKRAGALSQRRRQVAEGIKAVSAVQDTVVAGMDEESRKNFLAGRPCKPEKLTEDAKKIIETYGHNVVDKFFLLKSDKDVLRTLNDAEIGKPIIMMYPNRSAHMWQLMYFVVQKTEKENKITILFKDPAGNDIAQNLEKEIKKSFENVEIITNTQKQLNKNQMYAYGPVTLENIKTLINFLNKHRQWLEFTDENFLKLKDMQQDYLKAVIELTTELKENDKFLIALKKFLNDIPVALVPLVNKYTETLQGMSEEDDDDLKCEEISNNRNELFSKGMVTNLKHQFKNMSIDSENEFKLEIQKNFPKEMTKLNEIFEILDNVKIDKEFFEALKIISQALQLDFEKLKSFYESRIRAKEDEAENIIKSDAIDEIAKQLPEPKQSSCTDCSPLHELMAEIVIGKDGEDSEESDKNDLTDKYMAIVEKYESWKNATIYDINDWAKNHKGNLGATEDDIIEAVAVMDRAFHLVTGGFQLRAPQILSVLVFLHNQQNAGRLCQIKTGEGKTVIVSLLAVIKCLQGHRVDVLTTNPLLAAEGVTETKRFYSVFGISVATNNKGSDGSINPSCYTADVLYGTITNFQFDHLKDSLGESNTRRGRHFDVVILDEVDSMLIDNGGHIAKLASPYPGMEYLRYVYINIWAALQRADAEYAKESKQEIKEIILNNPIEEAQIQYDSCLEKRSVNKYKAIKKIISATDPTNIPFLPKHLRDYAASQLDTWLTNALHAKYECHEHIQYRLITDENGGKKVVPIDYQNTGVTMTKTIWSKGLHQFVQIKHNIELTYETLTSSYISNLGYVNMYKDVNIYGMTGTLGSEAEQDLLSKIYKIDFAKIPTFRAKQFRELPGTVVEDDDWAERVAVEILSFVDQGRAALVVCESEEDLMAVEQNLQLLKDDEFRVRFYYREEHADETTEKVKVGDVILATNIAGRGTNFKTDKVVEGNGGLHVIVGFLPCNLRVEGQAFGRTSRQGNNGSAQLVIRRREVNELLPEIREDVSFEEVKALRDSAEFKRLEKIGNEFVKELNFKDTLYGLFADFYRKETQFAASEEYEYVRKDLKELWAFWLEKKHFTAKNITIDPSAVFDEFKQKAKTIIDGEISHNAYYAIGVADYYLGHGNFEEAQKFVERAIEISGDMNIAGAYLKKFEAFFETGSSFLERLNEILKKYLHINFFDIKSIDLSVVQSSLKKARSHIENEVEYVKGLMEDSNLATILLPEEGENHFLKHLRSGRVV</sequence>
<dbReference type="Gene3D" id="3.90.1440.10">
    <property type="entry name" value="SecA, preprotein cross-linking domain"/>
    <property type="match status" value="1"/>
</dbReference>
<dbReference type="EMBL" id="JALNTZ010000002">
    <property type="protein sequence ID" value="KAJ3660162.1"/>
    <property type="molecule type" value="Genomic_DNA"/>
</dbReference>
<dbReference type="GO" id="GO:0006605">
    <property type="term" value="P:protein targeting"/>
    <property type="evidence" value="ECO:0007669"/>
    <property type="project" value="InterPro"/>
</dbReference>
<dbReference type="SUPFAM" id="SSF52540">
    <property type="entry name" value="P-loop containing nucleoside triphosphate hydrolases"/>
    <property type="match status" value="2"/>
</dbReference>
<evidence type="ECO:0000259" key="5">
    <source>
        <dbReference type="PROSITE" id="PS51194"/>
    </source>
</evidence>
<dbReference type="Gene3D" id="3.40.50.300">
    <property type="entry name" value="P-loop containing nucleotide triphosphate hydrolases"/>
    <property type="match status" value="2"/>
</dbReference>
<proteinExistence type="predicted"/>
<dbReference type="PROSITE" id="PS51192">
    <property type="entry name" value="HELICASE_ATP_BIND_1"/>
    <property type="match status" value="1"/>
</dbReference>
<dbReference type="GO" id="GO:0017038">
    <property type="term" value="P:protein import"/>
    <property type="evidence" value="ECO:0007669"/>
    <property type="project" value="InterPro"/>
</dbReference>
<evidence type="ECO:0000256" key="1">
    <source>
        <dbReference type="ARBA" id="ARBA00022490"/>
    </source>
</evidence>
<evidence type="ECO:0000313" key="8">
    <source>
        <dbReference type="Proteomes" id="UP001168821"/>
    </source>
</evidence>
<dbReference type="InterPro" id="IPR036670">
    <property type="entry name" value="SecA_X-link_sf"/>
</dbReference>
<dbReference type="Pfam" id="PF07517">
    <property type="entry name" value="SecA_DEAD"/>
    <property type="match status" value="1"/>
</dbReference>
<dbReference type="Proteomes" id="UP001168821">
    <property type="component" value="Unassembled WGS sequence"/>
</dbReference>
<evidence type="ECO:0000256" key="3">
    <source>
        <dbReference type="ARBA" id="ARBA00023010"/>
    </source>
</evidence>
<comment type="caution">
    <text evidence="7">The sequence shown here is derived from an EMBL/GenBank/DDBJ whole genome shotgun (WGS) entry which is preliminary data.</text>
</comment>
<evidence type="ECO:0000259" key="6">
    <source>
        <dbReference type="PROSITE" id="PS51196"/>
    </source>
</evidence>
<feature type="domain" description="Helicase ATP-binding" evidence="4">
    <location>
        <begin position="485"/>
        <end position="641"/>
    </location>
</feature>
<dbReference type="PRINTS" id="PR00906">
    <property type="entry name" value="SECA"/>
</dbReference>
<feature type="domain" description="SecA family profile" evidence="6">
    <location>
        <begin position="393"/>
        <end position="1001"/>
    </location>
</feature>